<accession>A0A8J1TY32</accession>
<protein>
    <submittedName>
        <fullName evidence="8">Uncharacterized protein</fullName>
    </submittedName>
</protein>
<dbReference type="PRINTS" id="PR00237">
    <property type="entry name" value="GPCRRHODOPSN"/>
</dbReference>
<keyword evidence="5" id="KW-0472">Membrane</keyword>
<dbReference type="CDD" id="cd14978">
    <property type="entry name" value="7tmA_FMRFamide_R-like"/>
    <property type="match status" value="1"/>
</dbReference>
<dbReference type="GO" id="GO:0004930">
    <property type="term" value="F:G protein-coupled receptor activity"/>
    <property type="evidence" value="ECO:0007669"/>
    <property type="project" value="UniProtKB-KW"/>
</dbReference>
<keyword evidence="6" id="KW-0675">Receptor</keyword>
<dbReference type="Pfam" id="PF00001">
    <property type="entry name" value="7tm_1"/>
    <property type="match status" value="1"/>
</dbReference>
<comment type="caution">
    <text evidence="8">The sequence shown here is derived from an EMBL/GenBank/DDBJ whole genome shotgun (WGS) entry which is preliminary data.</text>
</comment>
<dbReference type="SUPFAM" id="SSF81321">
    <property type="entry name" value="Family A G protein-coupled receptor-like"/>
    <property type="match status" value="1"/>
</dbReference>
<dbReference type="EMBL" id="CAIIXF020000010">
    <property type="protein sequence ID" value="CAH1797089.1"/>
    <property type="molecule type" value="Genomic_DNA"/>
</dbReference>
<evidence type="ECO:0000256" key="4">
    <source>
        <dbReference type="ARBA" id="ARBA00023040"/>
    </source>
</evidence>
<reference evidence="8" key="1">
    <citation type="submission" date="2022-03" db="EMBL/GenBank/DDBJ databases">
        <authorList>
            <person name="Martin C."/>
        </authorList>
    </citation>
    <scope>NUCLEOTIDE SEQUENCE</scope>
</reference>
<dbReference type="Proteomes" id="UP000749559">
    <property type="component" value="Unassembled WGS sequence"/>
</dbReference>
<comment type="subcellular location">
    <subcellularLocation>
        <location evidence="1">Membrane</location>
        <topology evidence="1">Multi-pass membrane protein</topology>
    </subcellularLocation>
</comment>
<dbReference type="PANTHER" id="PTHR24243:SF230">
    <property type="entry name" value="G-PROTEIN COUPLED RECEPTORS FAMILY 1 PROFILE DOMAIN-CONTAINING PROTEIN"/>
    <property type="match status" value="1"/>
</dbReference>
<dbReference type="InterPro" id="IPR017452">
    <property type="entry name" value="GPCR_Rhodpsn_7TM"/>
</dbReference>
<keyword evidence="4" id="KW-0297">G-protein coupled receptor</keyword>
<dbReference type="PROSITE" id="PS50262">
    <property type="entry name" value="G_PROTEIN_RECEP_F1_2"/>
    <property type="match status" value="1"/>
</dbReference>
<dbReference type="OrthoDB" id="9990906at2759"/>
<evidence type="ECO:0000256" key="6">
    <source>
        <dbReference type="ARBA" id="ARBA00023170"/>
    </source>
</evidence>
<keyword evidence="7" id="KW-0807">Transducer</keyword>
<evidence type="ECO:0000256" key="5">
    <source>
        <dbReference type="ARBA" id="ARBA00023136"/>
    </source>
</evidence>
<evidence type="ECO:0000256" key="2">
    <source>
        <dbReference type="ARBA" id="ARBA00022692"/>
    </source>
</evidence>
<evidence type="ECO:0000256" key="1">
    <source>
        <dbReference type="ARBA" id="ARBA00004141"/>
    </source>
</evidence>
<dbReference type="PANTHER" id="PTHR24243">
    <property type="entry name" value="G-PROTEIN COUPLED RECEPTOR"/>
    <property type="match status" value="1"/>
</dbReference>
<evidence type="ECO:0000256" key="3">
    <source>
        <dbReference type="ARBA" id="ARBA00022989"/>
    </source>
</evidence>
<evidence type="ECO:0000256" key="7">
    <source>
        <dbReference type="ARBA" id="ARBA00023224"/>
    </source>
</evidence>
<dbReference type="AlphaFoldDB" id="A0A8J1TY32"/>
<sequence>MYSSIMATNNTYHVTYPVGMWETSTVDDMVEPFTYNRSVNYDSDQDQPLSKRSNYIEFKIGVGLINYLLPVIIVFGLIGNVLSLVIMLRRRMRTSSVCHYLAILAVTDSIVLVVSALKTWIRTWSGFELLHVSNFACKFLKFLFFYSAHFSAWLVVAMTTERVIAIWFPFKATTVCSKKRARIVTLCLAFLLLAVNCHVLITTKLVPDSNRPGKSVCTSEKDDYFICDIFPKINLAVYSLIPFVLLLLFNCSIVVALMCHRRFIESQHQSMKGHTGSIHSATYSANSQKLTLMLLTVSFVWIITTIPYTVYTLFPNHTVSDAREQAVNFLIRVICYLTMYVNHGINFYIYILTGKRFRRELTRIFCGHKQRRRMSSPQVKRKVHKTNSPLLENLIIEIGQNKKPTTDETPIK</sequence>
<dbReference type="Gene3D" id="1.20.1070.10">
    <property type="entry name" value="Rhodopsin 7-helix transmembrane proteins"/>
    <property type="match status" value="1"/>
</dbReference>
<dbReference type="InterPro" id="IPR000276">
    <property type="entry name" value="GPCR_Rhodpsn"/>
</dbReference>
<evidence type="ECO:0000313" key="8">
    <source>
        <dbReference type="EMBL" id="CAH1797089.1"/>
    </source>
</evidence>
<proteinExistence type="predicted"/>
<keyword evidence="3" id="KW-1133">Transmembrane helix</keyword>
<gene>
    <name evidence="8" type="ORF">OFUS_LOCUS21426</name>
</gene>
<keyword evidence="9" id="KW-1185">Reference proteome</keyword>
<name>A0A8J1TY32_OWEFU</name>
<keyword evidence="2" id="KW-0812">Transmembrane</keyword>
<dbReference type="GO" id="GO:0005886">
    <property type="term" value="C:plasma membrane"/>
    <property type="evidence" value="ECO:0007669"/>
    <property type="project" value="TreeGrafter"/>
</dbReference>
<organism evidence="8 9">
    <name type="scientific">Owenia fusiformis</name>
    <name type="common">Polychaete worm</name>
    <dbReference type="NCBI Taxonomy" id="6347"/>
    <lineage>
        <taxon>Eukaryota</taxon>
        <taxon>Metazoa</taxon>
        <taxon>Spiralia</taxon>
        <taxon>Lophotrochozoa</taxon>
        <taxon>Annelida</taxon>
        <taxon>Polychaeta</taxon>
        <taxon>Sedentaria</taxon>
        <taxon>Canalipalpata</taxon>
        <taxon>Sabellida</taxon>
        <taxon>Oweniida</taxon>
        <taxon>Oweniidae</taxon>
        <taxon>Owenia</taxon>
    </lineage>
</organism>
<evidence type="ECO:0000313" key="9">
    <source>
        <dbReference type="Proteomes" id="UP000749559"/>
    </source>
</evidence>